<dbReference type="Pfam" id="PF03007">
    <property type="entry name" value="WS_DGAT_cat"/>
    <property type="match status" value="1"/>
</dbReference>
<accession>A0AAJ6HMH9</accession>
<evidence type="ECO:0000259" key="11">
    <source>
        <dbReference type="Pfam" id="PF03007"/>
    </source>
</evidence>
<organism evidence="13 14">
    <name type="scientific">Micromonospora profundi</name>
    <dbReference type="NCBI Taxonomy" id="1420889"/>
    <lineage>
        <taxon>Bacteria</taxon>
        <taxon>Bacillati</taxon>
        <taxon>Actinomycetota</taxon>
        <taxon>Actinomycetes</taxon>
        <taxon>Micromonosporales</taxon>
        <taxon>Micromonosporaceae</taxon>
        <taxon>Micromonospora</taxon>
    </lineage>
</organism>
<dbReference type="SUPFAM" id="SSF52777">
    <property type="entry name" value="CoA-dependent acyltransferases"/>
    <property type="match status" value="1"/>
</dbReference>
<dbReference type="Gene3D" id="3.30.559.10">
    <property type="entry name" value="Chloramphenicol acetyltransferase-like domain"/>
    <property type="match status" value="1"/>
</dbReference>
<dbReference type="InterPro" id="IPR045034">
    <property type="entry name" value="O-acyltransferase_WSD1-like"/>
</dbReference>
<dbReference type="PANTHER" id="PTHR31650:SF1">
    <property type="entry name" value="WAX ESTER SYNTHASE_DIACYLGLYCEROL ACYLTRANSFERASE 4-RELATED"/>
    <property type="match status" value="1"/>
</dbReference>
<proteinExistence type="inferred from homology"/>
<dbReference type="GO" id="GO:0071731">
    <property type="term" value="P:response to nitric oxide"/>
    <property type="evidence" value="ECO:0007669"/>
    <property type="project" value="TreeGrafter"/>
</dbReference>
<keyword evidence="9" id="KW-0012">Acyltransferase</keyword>
<comment type="similarity">
    <text evidence="3">Belongs to the long-chain O-acyltransferase family.</text>
</comment>
<dbReference type="InterPro" id="IPR023213">
    <property type="entry name" value="CAT-like_dom_sf"/>
</dbReference>
<gene>
    <name evidence="13" type="ORF">Q3V37_18120</name>
</gene>
<comment type="catalytic activity">
    <reaction evidence="10">
        <text>an acyl-CoA + a 1,2-diacyl-sn-glycerol = a triacyl-sn-glycerol + CoA</text>
        <dbReference type="Rhea" id="RHEA:10868"/>
        <dbReference type="ChEBI" id="CHEBI:17815"/>
        <dbReference type="ChEBI" id="CHEBI:57287"/>
        <dbReference type="ChEBI" id="CHEBI:58342"/>
        <dbReference type="ChEBI" id="CHEBI:64615"/>
        <dbReference type="EC" id="2.3.1.20"/>
    </reaction>
</comment>
<dbReference type="GO" id="GO:0001666">
    <property type="term" value="P:response to hypoxia"/>
    <property type="evidence" value="ECO:0007669"/>
    <property type="project" value="TreeGrafter"/>
</dbReference>
<name>A0AAJ6HMH9_9ACTN</name>
<dbReference type="GO" id="GO:0005886">
    <property type="term" value="C:plasma membrane"/>
    <property type="evidence" value="ECO:0007669"/>
    <property type="project" value="TreeGrafter"/>
</dbReference>
<dbReference type="Pfam" id="PF06974">
    <property type="entry name" value="WS_DGAT_C"/>
    <property type="match status" value="1"/>
</dbReference>
<evidence type="ECO:0000256" key="8">
    <source>
        <dbReference type="ARBA" id="ARBA00023098"/>
    </source>
</evidence>
<dbReference type="KEGG" id="mprn:Q3V37_18120"/>
<comment type="pathway">
    <text evidence="2">Lipid metabolism.</text>
</comment>
<evidence type="ECO:0000256" key="4">
    <source>
        <dbReference type="ARBA" id="ARBA00013244"/>
    </source>
</evidence>
<dbReference type="GO" id="GO:0051701">
    <property type="term" value="P:biological process involved in interaction with host"/>
    <property type="evidence" value="ECO:0007669"/>
    <property type="project" value="TreeGrafter"/>
</dbReference>
<evidence type="ECO:0000256" key="9">
    <source>
        <dbReference type="ARBA" id="ARBA00023315"/>
    </source>
</evidence>
<evidence type="ECO:0000256" key="3">
    <source>
        <dbReference type="ARBA" id="ARBA00009587"/>
    </source>
</evidence>
<dbReference type="AlphaFoldDB" id="A0AAJ6HMH9"/>
<feature type="domain" description="O-acyltransferase WSD1 C-terminal" evidence="12">
    <location>
        <begin position="307"/>
        <end position="442"/>
    </location>
</feature>
<evidence type="ECO:0000256" key="2">
    <source>
        <dbReference type="ARBA" id="ARBA00005189"/>
    </source>
</evidence>
<dbReference type="PANTHER" id="PTHR31650">
    <property type="entry name" value="O-ACYLTRANSFERASE (WSD1-LIKE) FAMILY PROTEIN"/>
    <property type="match status" value="1"/>
</dbReference>
<protein>
    <recommendedName>
        <fullName evidence="4">diacylglycerol O-acyltransferase</fullName>
        <ecNumber evidence="4">2.3.1.20</ecNumber>
    </recommendedName>
</protein>
<evidence type="ECO:0000313" key="14">
    <source>
        <dbReference type="Proteomes" id="UP001235874"/>
    </source>
</evidence>
<dbReference type="GO" id="GO:0006071">
    <property type="term" value="P:glycerol metabolic process"/>
    <property type="evidence" value="ECO:0007669"/>
    <property type="project" value="UniProtKB-KW"/>
</dbReference>
<comment type="pathway">
    <text evidence="1">Glycerolipid metabolism; triacylglycerol biosynthesis.</text>
</comment>
<dbReference type="InterPro" id="IPR009721">
    <property type="entry name" value="O-acyltransferase_WSD1_C"/>
</dbReference>
<evidence type="ECO:0000256" key="10">
    <source>
        <dbReference type="ARBA" id="ARBA00048109"/>
    </source>
</evidence>
<dbReference type="EC" id="2.3.1.20" evidence="4"/>
<evidence type="ECO:0000256" key="1">
    <source>
        <dbReference type="ARBA" id="ARBA00004771"/>
    </source>
</evidence>
<sequence length="474" mass="50805">MSIGFARLSAVDLTNLAIEAPDTPMHVGLVAVLDGASICDADGQLQLAEIRADIDQRLSSVPELRRIIYHPPWLAGPPLWIDDPSFDIDRHVNGIALSPPGDEAALMRVAEELLAPLLDRARPMWRIWLVTGLPDGRVAAILALHHAIADGLAAVRLLTALLAPTTAATHPAWSAADAPGWRMLARDNLRLRLSTLRRLINLPRTRRLAGSLASSRQLLGHAWHAPRTSLTGPVGAHRALAVLRLDLATVKDVAHAHGGKVNDVVLNLAAGGLRALLRSRGERVDRIDINAAVAASPRTRTPTPRTGNRAGIIVVKLPLGEPDPAARLRLISANSSSAKREQLLTTEQFLLLWLARLGLLRRFTRRQRLTTIVESNVTGPPAPIRLLGADVIDMIPIGALAGNLAISFLALSYAGVLTITVRADADRHPDVPVLVTAMADDWRSLTAITGTDQLLRRADASTGTFRSGGAGISD</sequence>
<evidence type="ECO:0000313" key="13">
    <source>
        <dbReference type="EMBL" id="WLS43326.1"/>
    </source>
</evidence>
<evidence type="ECO:0000256" key="6">
    <source>
        <dbReference type="ARBA" id="ARBA00022679"/>
    </source>
</evidence>
<keyword evidence="6" id="KW-0808">Transferase</keyword>
<dbReference type="EMBL" id="CP130472">
    <property type="protein sequence ID" value="WLS43326.1"/>
    <property type="molecule type" value="Genomic_DNA"/>
</dbReference>
<feature type="domain" description="O-acyltransferase WSD1-like N-terminal" evidence="11">
    <location>
        <begin position="8"/>
        <end position="265"/>
    </location>
</feature>
<evidence type="ECO:0000256" key="5">
    <source>
        <dbReference type="ARBA" id="ARBA00022516"/>
    </source>
</evidence>
<keyword evidence="8" id="KW-0443">Lipid metabolism</keyword>
<keyword evidence="5" id="KW-0444">Lipid biosynthesis</keyword>
<dbReference type="GO" id="GO:0004144">
    <property type="term" value="F:diacylglycerol O-acyltransferase activity"/>
    <property type="evidence" value="ECO:0007669"/>
    <property type="project" value="UniProtKB-EC"/>
</dbReference>
<dbReference type="GO" id="GO:0019432">
    <property type="term" value="P:triglyceride biosynthetic process"/>
    <property type="evidence" value="ECO:0007669"/>
    <property type="project" value="TreeGrafter"/>
</dbReference>
<evidence type="ECO:0000259" key="12">
    <source>
        <dbReference type="Pfam" id="PF06974"/>
    </source>
</evidence>
<dbReference type="RefSeq" id="WP_306270762.1">
    <property type="nucleotide sequence ID" value="NZ_CP130472.1"/>
</dbReference>
<keyword evidence="7" id="KW-0319">Glycerol metabolism</keyword>
<reference evidence="13 14" key="1">
    <citation type="submission" date="2023-07" db="EMBL/GenBank/DDBJ databases">
        <title>Micromonospora profundi TRM 95458 converts glycerol to a new osmotic compound.</title>
        <authorList>
            <person name="Lu D."/>
        </authorList>
    </citation>
    <scope>NUCLEOTIDE SEQUENCE [LARGE SCALE GENOMIC DNA]</scope>
    <source>
        <strain evidence="13 14">TRM95458</strain>
    </source>
</reference>
<dbReference type="Proteomes" id="UP001235874">
    <property type="component" value="Chromosome"/>
</dbReference>
<keyword evidence="14" id="KW-1185">Reference proteome</keyword>
<dbReference type="InterPro" id="IPR004255">
    <property type="entry name" value="O-acyltransferase_WSD1_N"/>
</dbReference>
<evidence type="ECO:0000256" key="7">
    <source>
        <dbReference type="ARBA" id="ARBA00022798"/>
    </source>
</evidence>